<reference evidence="1 2" key="1">
    <citation type="submission" date="2020-03" db="EMBL/GenBank/DDBJ databases">
        <title>Bradyrhizobium diversity isolated from nodules of Indigofera sp.</title>
        <authorList>
            <person name="Klepa M."/>
            <person name="Helene L."/>
            <person name="Hungria M."/>
        </authorList>
    </citation>
    <scope>NUCLEOTIDE SEQUENCE [LARGE SCALE GENOMIC DNA]</scope>
    <source>
        <strain evidence="1 2">WSM 1791</strain>
    </source>
</reference>
<proteinExistence type="predicted"/>
<dbReference type="EMBL" id="JAAVLX010000004">
    <property type="protein sequence ID" value="NOJ40980.1"/>
    <property type="molecule type" value="Genomic_DNA"/>
</dbReference>
<dbReference type="RefSeq" id="WP_171580196.1">
    <property type="nucleotide sequence ID" value="NZ_JAAVLX010000004.1"/>
</dbReference>
<dbReference type="AlphaFoldDB" id="A0A7Y4LWS4"/>
<organism evidence="1 2">
    <name type="scientific">Bradyrhizobium australiense</name>
    <dbReference type="NCBI Taxonomy" id="2721161"/>
    <lineage>
        <taxon>Bacteria</taxon>
        <taxon>Pseudomonadati</taxon>
        <taxon>Pseudomonadota</taxon>
        <taxon>Alphaproteobacteria</taxon>
        <taxon>Hyphomicrobiales</taxon>
        <taxon>Nitrobacteraceae</taxon>
        <taxon>Bradyrhizobium</taxon>
    </lineage>
</organism>
<sequence length="55" mass="5805">MQHLITIAAVALLTTAATVLSSHSLRTERHAAGTVIGHCKNFHSLTGKKASELLP</sequence>
<dbReference type="Proteomes" id="UP000544122">
    <property type="component" value="Unassembled WGS sequence"/>
</dbReference>
<name>A0A7Y4LWS4_9BRAD</name>
<evidence type="ECO:0000313" key="2">
    <source>
        <dbReference type="Proteomes" id="UP000544122"/>
    </source>
</evidence>
<accession>A0A7Y4LWS4</accession>
<protein>
    <submittedName>
        <fullName evidence="1">Uncharacterized protein</fullName>
    </submittedName>
</protein>
<keyword evidence="2" id="KW-1185">Reference proteome</keyword>
<gene>
    <name evidence="1" type="ORF">HCN58_15450</name>
</gene>
<comment type="caution">
    <text evidence="1">The sequence shown here is derived from an EMBL/GenBank/DDBJ whole genome shotgun (WGS) entry which is preliminary data.</text>
</comment>
<evidence type="ECO:0000313" key="1">
    <source>
        <dbReference type="EMBL" id="NOJ40980.1"/>
    </source>
</evidence>